<dbReference type="KEGG" id="halu:HUG12_09410"/>
<dbReference type="AlphaFoldDB" id="A0A7D5QK65"/>
<dbReference type="RefSeq" id="WP_179268510.1">
    <property type="nucleotide sequence ID" value="NZ_CP058579.1"/>
</dbReference>
<organism evidence="1 2">
    <name type="scientific">Halorarum salinum</name>
    <dbReference type="NCBI Taxonomy" id="2743089"/>
    <lineage>
        <taxon>Archaea</taxon>
        <taxon>Methanobacteriati</taxon>
        <taxon>Methanobacteriota</taxon>
        <taxon>Stenosarchaea group</taxon>
        <taxon>Halobacteria</taxon>
        <taxon>Halobacteriales</taxon>
        <taxon>Haloferacaceae</taxon>
        <taxon>Halorarum</taxon>
    </lineage>
</organism>
<evidence type="ECO:0000313" key="1">
    <source>
        <dbReference type="EMBL" id="QLG61925.1"/>
    </source>
</evidence>
<dbReference type="EMBL" id="CP058579">
    <property type="protein sequence ID" value="QLG61925.1"/>
    <property type="molecule type" value="Genomic_DNA"/>
</dbReference>
<gene>
    <name evidence="1" type="ORF">HUG12_09410</name>
</gene>
<sequence>MEADASVLEFYEQIDSMTGTLPAFNEMLFYTGSPDAKIVVLSKAPTLPNGPNDHTLYQTVTAGDR</sequence>
<proteinExistence type="predicted"/>
<evidence type="ECO:0000313" key="2">
    <source>
        <dbReference type="Proteomes" id="UP000509626"/>
    </source>
</evidence>
<keyword evidence="2" id="KW-1185">Reference proteome</keyword>
<name>A0A7D5QK65_9EURY</name>
<protein>
    <submittedName>
        <fullName evidence="1">Uncharacterized protein</fullName>
    </submittedName>
</protein>
<dbReference type="GeneID" id="56037675"/>
<dbReference type="Proteomes" id="UP000509626">
    <property type="component" value="Chromosome"/>
</dbReference>
<accession>A0A7D5QK65</accession>
<reference evidence="1 2" key="1">
    <citation type="submission" date="2020-06" db="EMBL/GenBank/DDBJ databases">
        <title>NJ-3-1, isolated from saline soil.</title>
        <authorList>
            <person name="Cui H.L."/>
            <person name="Shi X."/>
        </authorList>
    </citation>
    <scope>NUCLEOTIDE SEQUENCE [LARGE SCALE GENOMIC DNA]</scope>
    <source>
        <strain evidence="1 2">NJ-3-1</strain>
    </source>
</reference>